<dbReference type="InterPro" id="IPR052379">
    <property type="entry name" value="Type_VII_TA_RNase"/>
</dbReference>
<dbReference type="GO" id="GO:0016787">
    <property type="term" value="F:hydrolase activity"/>
    <property type="evidence" value="ECO:0007669"/>
    <property type="project" value="UniProtKB-KW"/>
</dbReference>
<dbReference type="InterPro" id="IPR037038">
    <property type="entry name" value="HepT-like_sf"/>
</dbReference>
<comment type="similarity">
    <text evidence="4">Belongs to the HepT RNase toxin family.</text>
</comment>
<proteinExistence type="inferred from homology"/>
<dbReference type="AlphaFoldDB" id="A0A1N7LHZ0"/>
<dbReference type="InterPro" id="IPR008201">
    <property type="entry name" value="HepT-like"/>
</dbReference>
<dbReference type="PANTHER" id="PTHR33397:SF5">
    <property type="entry name" value="RNASE YUTE-RELATED"/>
    <property type="match status" value="1"/>
</dbReference>
<keyword evidence="6" id="KW-1185">Reference proteome</keyword>
<evidence type="ECO:0000256" key="3">
    <source>
        <dbReference type="ARBA" id="ARBA00022801"/>
    </source>
</evidence>
<keyword evidence="3" id="KW-0378">Hydrolase</keyword>
<dbReference type="PANTHER" id="PTHR33397">
    <property type="entry name" value="UPF0331 PROTEIN YUTE"/>
    <property type="match status" value="1"/>
</dbReference>
<dbReference type="GO" id="GO:0110001">
    <property type="term" value="C:toxin-antitoxin complex"/>
    <property type="evidence" value="ECO:0007669"/>
    <property type="project" value="InterPro"/>
</dbReference>
<evidence type="ECO:0000256" key="2">
    <source>
        <dbReference type="ARBA" id="ARBA00022722"/>
    </source>
</evidence>
<name>A0A1N7LHZ0_9BACL</name>
<reference evidence="6" key="1">
    <citation type="submission" date="2017-01" db="EMBL/GenBank/DDBJ databases">
        <authorList>
            <person name="Varghese N."/>
            <person name="Submissions S."/>
        </authorList>
    </citation>
    <scope>NUCLEOTIDE SEQUENCE [LARGE SCALE GENOMIC DNA]</scope>
    <source>
        <strain evidence="6">DSM 45196</strain>
    </source>
</reference>
<keyword evidence="1" id="KW-1277">Toxin-antitoxin system</keyword>
<sequence>MVYDVDTDRIESQLLYLEQCLVVIQRSREALEQREDPVLSFAAARALHIGVECMIDVGSTLIDGFIMRDPGGYLDIVDILEDERVIPTEAVPRLKQLVRVRERLVRRYDQVTMEELLRELSDTAVLASYIGWVRDYLAQELGSAGSPASGSRNGG</sequence>
<protein>
    <submittedName>
        <fullName evidence="5">Uncharacterized conserved protein YutE, UPF0331/DUF86 family</fullName>
    </submittedName>
</protein>
<dbReference type="EMBL" id="FTOD01000004">
    <property type="protein sequence ID" value="SIS73426.1"/>
    <property type="molecule type" value="Genomic_DNA"/>
</dbReference>
<gene>
    <name evidence="5" type="ORF">SAMN05421790_104182</name>
</gene>
<dbReference type="OrthoDB" id="2375467at2"/>
<evidence type="ECO:0000256" key="4">
    <source>
        <dbReference type="ARBA" id="ARBA00024207"/>
    </source>
</evidence>
<evidence type="ECO:0000313" key="5">
    <source>
        <dbReference type="EMBL" id="SIS73426.1"/>
    </source>
</evidence>
<organism evidence="5 6">
    <name type="scientific">Kroppenstedtia eburnea</name>
    <dbReference type="NCBI Taxonomy" id="714067"/>
    <lineage>
        <taxon>Bacteria</taxon>
        <taxon>Bacillati</taxon>
        <taxon>Bacillota</taxon>
        <taxon>Bacilli</taxon>
        <taxon>Bacillales</taxon>
        <taxon>Thermoactinomycetaceae</taxon>
        <taxon>Kroppenstedtia</taxon>
    </lineage>
</organism>
<dbReference type="Pfam" id="PF01934">
    <property type="entry name" value="HepT-like"/>
    <property type="match status" value="1"/>
</dbReference>
<dbReference type="GO" id="GO:0004540">
    <property type="term" value="F:RNA nuclease activity"/>
    <property type="evidence" value="ECO:0007669"/>
    <property type="project" value="InterPro"/>
</dbReference>
<evidence type="ECO:0000256" key="1">
    <source>
        <dbReference type="ARBA" id="ARBA00022649"/>
    </source>
</evidence>
<evidence type="ECO:0000313" key="6">
    <source>
        <dbReference type="Proteomes" id="UP000186795"/>
    </source>
</evidence>
<dbReference type="Proteomes" id="UP000186795">
    <property type="component" value="Unassembled WGS sequence"/>
</dbReference>
<keyword evidence="2" id="KW-0540">Nuclease</keyword>
<dbReference type="RefSeq" id="WP_076524493.1">
    <property type="nucleotide sequence ID" value="NZ_CP048103.1"/>
</dbReference>
<accession>A0A1N7LHZ0</accession>
<dbReference type="Gene3D" id="1.20.120.580">
    <property type="entry name" value="bsu32300-like"/>
    <property type="match status" value="1"/>
</dbReference>